<dbReference type="Proteomes" id="UP000003191">
    <property type="component" value="Unassembled WGS sequence"/>
</dbReference>
<dbReference type="AlphaFoldDB" id="D4BMK2"/>
<comment type="caution">
    <text evidence="1">The sequence shown here is derived from an EMBL/GenBank/DDBJ whole genome shotgun (WGS) entry which is preliminary data.</text>
</comment>
<reference evidence="1 2" key="1">
    <citation type="submission" date="2010-02" db="EMBL/GenBank/DDBJ databases">
        <authorList>
            <person name="Weinstock G."/>
            <person name="Sodergren E."/>
            <person name="Clifton S."/>
            <person name="Fulton L."/>
            <person name="Fulton B."/>
            <person name="Courtney L."/>
            <person name="Fronick C."/>
            <person name="Harrison M."/>
            <person name="Strong C."/>
            <person name="Farmer C."/>
            <person name="Delahaunty K."/>
            <person name="Markovic C."/>
            <person name="Hall O."/>
            <person name="Minx P."/>
            <person name="Tomlinson C."/>
            <person name="Mitreva M."/>
            <person name="Nelson J."/>
            <person name="Hou S."/>
            <person name="Wollam A."/>
            <person name="Pepin K.H."/>
            <person name="Johnson M."/>
            <person name="Bhonagiri V."/>
            <person name="Zhang X."/>
            <person name="Suruliraj S."/>
            <person name="Warren W."/>
            <person name="Chinwalla A."/>
            <person name="Mardis E.R."/>
            <person name="Wilson R.K."/>
        </authorList>
    </citation>
    <scope>NUCLEOTIDE SEQUENCE [LARGE SCALE GENOMIC DNA]</scope>
    <source>
        <strain evidence="1 2">DSM 20213</strain>
    </source>
</reference>
<name>D4BMK2_BIFBR</name>
<keyword evidence="2" id="KW-1185">Reference proteome</keyword>
<dbReference type="HOGENOM" id="CLU_3305489_0_0_11"/>
<organism evidence="1 2">
    <name type="scientific">Bifidobacterium breve DSM 20213 = JCM 1192</name>
    <dbReference type="NCBI Taxonomy" id="518634"/>
    <lineage>
        <taxon>Bacteria</taxon>
        <taxon>Bacillati</taxon>
        <taxon>Actinomycetota</taxon>
        <taxon>Actinomycetes</taxon>
        <taxon>Bifidobacteriales</taxon>
        <taxon>Bifidobacteriaceae</taxon>
        <taxon>Bifidobacterium</taxon>
    </lineage>
</organism>
<dbReference type="EMBL" id="ACCG02000005">
    <property type="protein sequence ID" value="EFE90021.1"/>
    <property type="molecule type" value="Genomic_DNA"/>
</dbReference>
<evidence type="ECO:0000313" key="1">
    <source>
        <dbReference type="EMBL" id="EFE90021.1"/>
    </source>
</evidence>
<gene>
    <name evidence="1" type="ORF">BIFBRE_03297</name>
</gene>
<proteinExistence type="predicted"/>
<protein>
    <submittedName>
        <fullName evidence="1">Uncharacterized protein</fullName>
    </submittedName>
</protein>
<sequence length="39" mass="4456">MPEGRKQAANHMKNRISGSTVFGLEPSKISYFPSYLQRE</sequence>
<evidence type="ECO:0000313" key="2">
    <source>
        <dbReference type="Proteomes" id="UP000003191"/>
    </source>
</evidence>
<accession>D4BMK2</accession>